<dbReference type="PANTHER" id="PTHR21047">
    <property type="entry name" value="DTDP-6-DEOXY-D-GLUCOSE-3,5 EPIMERASE"/>
    <property type="match status" value="1"/>
</dbReference>
<dbReference type="PANTHER" id="PTHR21047:SF2">
    <property type="entry name" value="THYMIDINE DIPHOSPHO-4-KETO-RHAMNOSE 3,5-EPIMERASE"/>
    <property type="match status" value="1"/>
</dbReference>
<dbReference type="InterPro" id="IPR011051">
    <property type="entry name" value="RmlC_Cupin_sf"/>
</dbReference>
<evidence type="ECO:0000313" key="8">
    <source>
        <dbReference type="EMBL" id="QKV17945.1"/>
    </source>
</evidence>
<organism evidence="8 9">
    <name type="scientific">Oricola thermophila</name>
    <dbReference type="NCBI Taxonomy" id="2742145"/>
    <lineage>
        <taxon>Bacteria</taxon>
        <taxon>Pseudomonadati</taxon>
        <taxon>Pseudomonadota</taxon>
        <taxon>Alphaproteobacteria</taxon>
        <taxon>Hyphomicrobiales</taxon>
        <taxon>Ahrensiaceae</taxon>
        <taxon>Oricola</taxon>
    </lineage>
</organism>
<feature type="active site" description="Proton donor" evidence="5">
    <location>
        <position position="132"/>
    </location>
</feature>
<evidence type="ECO:0000256" key="6">
    <source>
        <dbReference type="PIRSR" id="PIRSR600888-3"/>
    </source>
</evidence>
<dbReference type="SUPFAM" id="SSF51182">
    <property type="entry name" value="RmlC-like cupins"/>
    <property type="match status" value="1"/>
</dbReference>
<evidence type="ECO:0000256" key="5">
    <source>
        <dbReference type="PIRSR" id="PIRSR600888-1"/>
    </source>
</evidence>
<dbReference type="UniPathway" id="UPA00124"/>
<protein>
    <recommendedName>
        <fullName evidence="4 7">dTDP-4-dehydrorhamnose 3,5-epimerase</fullName>
        <ecNumber evidence="3 7">5.1.3.13</ecNumber>
    </recommendedName>
    <alternativeName>
        <fullName evidence="7">Thymidine diphospho-4-keto-rhamnose 3,5-epimerase</fullName>
    </alternativeName>
</protein>
<evidence type="ECO:0000256" key="2">
    <source>
        <dbReference type="ARBA" id="ARBA00001997"/>
    </source>
</evidence>
<dbReference type="Gene3D" id="2.60.120.10">
    <property type="entry name" value="Jelly Rolls"/>
    <property type="match status" value="1"/>
</dbReference>
<dbReference type="Pfam" id="PF00908">
    <property type="entry name" value="dTDP_sugar_isom"/>
    <property type="match status" value="1"/>
</dbReference>
<comment type="pathway">
    <text evidence="7">Carbohydrate biosynthesis; dTDP-L-rhamnose biosynthesis.</text>
</comment>
<comment type="similarity">
    <text evidence="7">Belongs to the dTDP-4-dehydrorhamnose 3,5-epimerase family.</text>
</comment>
<dbReference type="GO" id="GO:0019305">
    <property type="term" value="P:dTDP-rhamnose biosynthetic process"/>
    <property type="evidence" value="ECO:0007669"/>
    <property type="project" value="UniProtKB-UniRule"/>
</dbReference>
<evidence type="ECO:0000256" key="7">
    <source>
        <dbReference type="RuleBase" id="RU364069"/>
    </source>
</evidence>
<dbReference type="EC" id="5.1.3.13" evidence="3 7"/>
<feature type="active site" description="Proton acceptor" evidence="5">
    <location>
        <position position="62"/>
    </location>
</feature>
<reference evidence="8 9" key="1">
    <citation type="submission" date="2020-06" db="EMBL/GenBank/DDBJ databases">
        <title>Oricola thermophila sp. nov. isolated from a tidal sediments.</title>
        <authorList>
            <person name="Kwon K.K."/>
            <person name="Yang S.-H."/>
            <person name="Park M.-J."/>
        </authorList>
    </citation>
    <scope>NUCLEOTIDE SEQUENCE [LARGE SCALE GENOMIC DNA]</scope>
    <source>
        <strain evidence="8 9">MEBiC13590</strain>
    </source>
</reference>
<dbReference type="RefSeq" id="WP_175275842.1">
    <property type="nucleotide sequence ID" value="NZ_CP054836.1"/>
</dbReference>
<dbReference type="GO" id="GO:0008830">
    <property type="term" value="F:dTDP-4-dehydrorhamnose 3,5-epimerase activity"/>
    <property type="evidence" value="ECO:0007669"/>
    <property type="project" value="UniProtKB-UniRule"/>
</dbReference>
<evidence type="ECO:0000313" key="9">
    <source>
        <dbReference type="Proteomes" id="UP000509367"/>
    </source>
</evidence>
<name>A0A6N1VEC5_9HYPH</name>
<feature type="site" description="Participates in a stacking interaction with the thymidine ring of dTDP-4-oxo-6-deoxyglucose" evidence="6">
    <location>
        <position position="138"/>
    </location>
</feature>
<dbReference type="GO" id="GO:0000271">
    <property type="term" value="P:polysaccharide biosynthetic process"/>
    <property type="evidence" value="ECO:0007669"/>
    <property type="project" value="TreeGrafter"/>
</dbReference>
<gene>
    <name evidence="8" type="primary">rfbC</name>
    <name evidence="8" type="ORF">HTY61_05465</name>
</gene>
<evidence type="ECO:0000256" key="3">
    <source>
        <dbReference type="ARBA" id="ARBA00012098"/>
    </source>
</evidence>
<dbReference type="NCBIfam" id="TIGR01221">
    <property type="entry name" value="rmlC"/>
    <property type="match status" value="1"/>
</dbReference>
<comment type="subunit">
    <text evidence="7">Homodimer.</text>
</comment>
<evidence type="ECO:0000256" key="4">
    <source>
        <dbReference type="ARBA" id="ARBA00019595"/>
    </source>
</evidence>
<dbReference type="AlphaFoldDB" id="A0A6N1VEC5"/>
<proteinExistence type="inferred from homology"/>
<dbReference type="KEGG" id="orm:HTY61_05465"/>
<dbReference type="EMBL" id="CP054836">
    <property type="protein sequence ID" value="QKV17945.1"/>
    <property type="molecule type" value="Genomic_DNA"/>
</dbReference>
<dbReference type="InterPro" id="IPR014710">
    <property type="entry name" value="RmlC-like_jellyroll"/>
</dbReference>
<dbReference type="CDD" id="cd00438">
    <property type="entry name" value="cupin_RmlC"/>
    <property type="match status" value="1"/>
</dbReference>
<accession>A0A6N1VEC5</accession>
<keyword evidence="9" id="KW-1185">Reference proteome</keyword>
<keyword evidence="7 8" id="KW-0413">Isomerase</keyword>
<sequence length="177" mass="20374">MDFQETDLPDVWLVKPVPIEDERGSFARIFCAEEFGARGLETNFVQHSQSHSVKRGTLRGLHFQARPHEEVKLVRCLAGAMWDVVVDNRPDSPTYLQWASFLLTPENRHQVLIPKGFAHGFQTLEDDTVTHYLISEFYKPEAARGLRFDDPAIGIEWPLEPTEMSRKDLAWPLLSDR</sequence>
<dbReference type="Proteomes" id="UP000509367">
    <property type="component" value="Chromosome"/>
</dbReference>
<evidence type="ECO:0000256" key="1">
    <source>
        <dbReference type="ARBA" id="ARBA00001298"/>
    </source>
</evidence>
<comment type="catalytic activity">
    <reaction evidence="1 7">
        <text>dTDP-4-dehydro-6-deoxy-alpha-D-glucose = dTDP-4-dehydro-beta-L-rhamnose</text>
        <dbReference type="Rhea" id="RHEA:16969"/>
        <dbReference type="ChEBI" id="CHEBI:57649"/>
        <dbReference type="ChEBI" id="CHEBI:62830"/>
        <dbReference type="EC" id="5.1.3.13"/>
    </reaction>
</comment>
<comment type="function">
    <text evidence="2 7">Catalyzes the epimerization of the C3' and C5'positions of dTDP-6-deoxy-D-xylo-4-hexulose, forming dTDP-6-deoxy-L-lyxo-4-hexulose.</text>
</comment>
<dbReference type="GO" id="GO:0005829">
    <property type="term" value="C:cytosol"/>
    <property type="evidence" value="ECO:0007669"/>
    <property type="project" value="TreeGrafter"/>
</dbReference>
<dbReference type="InterPro" id="IPR000888">
    <property type="entry name" value="RmlC-like"/>
</dbReference>